<feature type="compositionally biased region" description="Basic and acidic residues" evidence="1">
    <location>
        <begin position="44"/>
        <end position="60"/>
    </location>
</feature>
<name>A0A9W9HRU2_9EURO</name>
<accession>A0A9W9HRU2</accession>
<reference evidence="2" key="2">
    <citation type="journal article" date="2023" name="IMA Fungus">
        <title>Comparative genomic study of the Penicillium genus elucidates a diverse pangenome and 15 lateral gene transfer events.</title>
        <authorList>
            <person name="Petersen C."/>
            <person name="Sorensen T."/>
            <person name="Nielsen M.R."/>
            <person name="Sondergaard T.E."/>
            <person name="Sorensen J.L."/>
            <person name="Fitzpatrick D.A."/>
            <person name="Frisvad J.C."/>
            <person name="Nielsen K.L."/>
        </authorList>
    </citation>
    <scope>NUCLEOTIDE SEQUENCE</scope>
    <source>
        <strain evidence="2">IBT 26290</strain>
    </source>
</reference>
<reference evidence="2" key="1">
    <citation type="submission" date="2022-11" db="EMBL/GenBank/DDBJ databases">
        <authorList>
            <person name="Petersen C."/>
        </authorList>
    </citation>
    <scope>NUCLEOTIDE SEQUENCE</scope>
    <source>
        <strain evidence="2">IBT 26290</strain>
    </source>
</reference>
<feature type="region of interest" description="Disordered" evidence="1">
    <location>
        <begin position="193"/>
        <end position="232"/>
    </location>
</feature>
<gene>
    <name evidence="2" type="ORF">N7482_009719</name>
</gene>
<dbReference type="GeneID" id="81431019"/>
<dbReference type="AlphaFoldDB" id="A0A9W9HRU2"/>
<dbReference type="RefSeq" id="XP_056539549.1">
    <property type="nucleotide sequence ID" value="XM_056691843.1"/>
</dbReference>
<proteinExistence type="predicted"/>
<feature type="region of interest" description="Disordered" evidence="1">
    <location>
        <begin position="44"/>
        <end position="100"/>
    </location>
</feature>
<protein>
    <submittedName>
        <fullName evidence="2">Uncharacterized protein</fullName>
    </submittedName>
</protein>
<keyword evidence="3" id="KW-1185">Reference proteome</keyword>
<dbReference type="EMBL" id="JAPQKN010000007">
    <property type="protein sequence ID" value="KAJ5153241.1"/>
    <property type="molecule type" value="Genomic_DNA"/>
</dbReference>
<evidence type="ECO:0000313" key="2">
    <source>
        <dbReference type="EMBL" id="KAJ5153241.1"/>
    </source>
</evidence>
<comment type="caution">
    <text evidence="2">The sequence shown here is derived from an EMBL/GenBank/DDBJ whole genome shotgun (WGS) entry which is preliminary data.</text>
</comment>
<sequence>MLKKPPNYGILLILMGDGGNFQVTKGERWDSKWGLAVESLAREQNCRQKVRQATEHRRDGTGMGDPTGSDATAEDPHDRRPKSNGRAQEPRGVTRERHDYDGFDATITTTALPPPAPVTLHPFESMGSAPFHHGQCLRNAHDVGPPNHPSQHERRTWGRERLTEAMSNGRAGFVEEQLLRQGFEDVLIQERDTPGNHVTGRPTGIHFGPDVQTGRPEYESQRDPAVGSPSLSHRIQPGLGDMAAPEEDLLFPTLVSDAMTADPTQSMGNRALPVTSPAVDTFLRRGWAHLNGDLMIPVSIASGPSAGAGEELSHIVTTRAPLLGTPALVLDARPVPWRPAINGNFHAACPV</sequence>
<dbReference type="Proteomes" id="UP001149163">
    <property type="component" value="Unassembled WGS sequence"/>
</dbReference>
<evidence type="ECO:0000256" key="1">
    <source>
        <dbReference type="SAM" id="MobiDB-lite"/>
    </source>
</evidence>
<organism evidence="2 3">
    <name type="scientific">Penicillium canariense</name>
    <dbReference type="NCBI Taxonomy" id="189055"/>
    <lineage>
        <taxon>Eukaryota</taxon>
        <taxon>Fungi</taxon>
        <taxon>Dikarya</taxon>
        <taxon>Ascomycota</taxon>
        <taxon>Pezizomycotina</taxon>
        <taxon>Eurotiomycetes</taxon>
        <taxon>Eurotiomycetidae</taxon>
        <taxon>Eurotiales</taxon>
        <taxon>Aspergillaceae</taxon>
        <taxon>Penicillium</taxon>
    </lineage>
</organism>
<feature type="compositionally biased region" description="Basic and acidic residues" evidence="1">
    <location>
        <begin position="88"/>
        <end position="100"/>
    </location>
</feature>
<evidence type="ECO:0000313" key="3">
    <source>
        <dbReference type="Proteomes" id="UP001149163"/>
    </source>
</evidence>